<comment type="caution">
    <text evidence="5">Lacks conserved residue(s) required for the propagation of feature annotation.</text>
</comment>
<dbReference type="InterPro" id="IPR013785">
    <property type="entry name" value="Aldolase_TIM"/>
</dbReference>
<keyword evidence="4 5" id="KW-0704">Schiff base</keyword>
<evidence type="ECO:0000256" key="1">
    <source>
        <dbReference type="ARBA" id="ARBA00001864"/>
    </source>
</evidence>
<sequence length="257" mass="28210">MAIAKRAVRVRNVLIGGDEPCICAPVVGADAKQVLEETRQITEKKPHLIEWRADFFEAIRDEQEVAATSRKMRAIAGDIPILFTVRSEQEGGQPISLTEEEKIRLFETVCESGAIDLLDYELAHGPRIPIVRELTRRYGVRLVLSYHNFDHTPSKEELVAKMRQAEQCGADIAKAAVMPKTRGDVLTLLQATEEARKEVDIPLITMSMGALGAITRLAGGLFGSAITFAVGRQSSAPGQIPIEDVRTALSVIMTYGQ</sequence>
<comment type="similarity">
    <text evidence="5">Belongs to the type-I 3-dehydroquinase family.</text>
</comment>
<dbReference type="Pfam" id="PF01487">
    <property type="entry name" value="DHquinase_I"/>
    <property type="match status" value="1"/>
</dbReference>
<dbReference type="PANTHER" id="PTHR43699">
    <property type="entry name" value="3-DEHYDROQUINATE DEHYDRATASE"/>
    <property type="match status" value="1"/>
</dbReference>
<protein>
    <recommendedName>
        <fullName evidence="5">3-dehydroquinate dehydratase</fullName>
        <shortName evidence="5">3-dehydroquinase</shortName>
        <ecNumber evidence="5">4.2.1.10</ecNumber>
    </recommendedName>
    <alternativeName>
        <fullName evidence="5">Type I DHQase</fullName>
    </alternativeName>
    <alternativeName>
        <fullName evidence="5">Type I dehydroquinase</fullName>
        <shortName evidence="5">DHQ1</shortName>
    </alternativeName>
</protein>
<dbReference type="Proteomes" id="UP000032522">
    <property type="component" value="Unassembled WGS sequence"/>
</dbReference>
<accession>A0A0D8BVY5</accession>
<dbReference type="AlphaFoldDB" id="A0A0D8BVY5"/>
<keyword evidence="2 5" id="KW-0057">Aromatic amino acid biosynthesis</keyword>
<comment type="function">
    <text evidence="5">Involved in the third step of the chorismate pathway, which leads to the biosynthesis of aromatic amino acids. Catalyzes the cis-dehydration of 3-dehydroquinate (DHQ) and introduces the first double bond of the aromatic ring to yield 3-dehydroshikimate.</text>
</comment>
<dbReference type="EC" id="4.2.1.10" evidence="5"/>
<comment type="catalytic activity">
    <reaction evidence="1 5">
        <text>3-dehydroquinate = 3-dehydroshikimate + H2O</text>
        <dbReference type="Rhea" id="RHEA:21096"/>
        <dbReference type="ChEBI" id="CHEBI:15377"/>
        <dbReference type="ChEBI" id="CHEBI:16630"/>
        <dbReference type="ChEBI" id="CHEBI:32364"/>
        <dbReference type="EC" id="4.2.1.10"/>
    </reaction>
</comment>
<dbReference type="Gene3D" id="3.20.20.70">
    <property type="entry name" value="Aldolase class I"/>
    <property type="match status" value="1"/>
</dbReference>
<feature type="binding site" evidence="5">
    <location>
        <position position="216"/>
    </location>
    <ligand>
        <name>3-dehydroquinate</name>
        <dbReference type="ChEBI" id="CHEBI:32364"/>
    </ligand>
</feature>
<comment type="pathway">
    <text evidence="5">Metabolic intermediate biosynthesis; chorismate biosynthesis; chorismate from D-erythrose 4-phosphate and phosphoenolpyruvate: step 3/7.</text>
</comment>
<dbReference type="NCBIfam" id="TIGR01093">
    <property type="entry name" value="aroD"/>
    <property type="match status" value="1"/>
</dbReference>
<dbReference type="InterPro" id="IPR050146">
    <property type="entry name" value="Type-I_3-dehydroquinase"/>
</dbReference>
<feature type="active site" description="Proton donor/acceptor" evidence="5">
    <location>
        <position position="147"/>
    </location>
</feature>
<feature type="binding site" evidence="5">
    <location>
        <position position="239"/>
    </location>
    <ligand>
        <name>3-dehydroquinate</name>
        <dbReference type="ChEBI" id="CHEBI:32364"/>
    </ligand>
</feature>
<name>A0A0D8BVY5_GEOKU</name>
<dbReference type="PANTHER" id="PTHR43699:SF1">
    <property type="entry name" value="3-DEHYDROQUINATE DEHYDRATASE"/>
    <property type="match status" value="1"/>
</dbReference>
<feature type="binding site" evidence="5">
    <location>
        <begin position="50"/>
        <end position="52"/>
    </location>
    <ligand>
        <name>3-dehydroquinate</name>
        <dbReference type="ChEBI" id="CHEBI:32364"/>
    </ligand>
</feature>
<evidence type="ECO:0000256" key="5">
    <source>
        <dbReference type="HAMAP-Rule" id="MF_00214"/>
    </source>
</evidence>
<dbReference type="InterPro" id="IPR001381">
    <property type="entry name" value="DHquinase_I"/>
</dbReference>
<dbReference type="GO" id="GO:0003855">
    <property type="term" value="F:3-dehydroquinate dehydratase activity"/>
    <property type="evidence" value="ECO:0007669"/>
    <property type="project" value="UniProtKB-UniRule"/>
</dbReference>
<comment type="subunit">
    <text evidence="5">Homodimer.</text>
</comment>
<proteinExistence type="inferred from homology"/>
<organism evidence="6 7">
    <name type="scientific">Geobacillus kaustophilus</name>
    <dbReference type="NCBI Taxonomy" id="1462"/>
    <lineage>
        <taxon>Bacteria</taxon>
        <taxon>Bacillati</taxon>
        <taxon>Bacillota</taxon>
        <taxon>Bacilli</taxon>
        <taxon>Bacillales</taxon>
        <taxon>Anoxybacillaceae</taxon>
        <taxon>Geobacillus</taxon>
        <taxon>Geobacillus thermoleovorans group</taxon>
    </lineage>
</organism>
<dbReference type="GO" id="GO:0046279">
    <property type="term" value="P:3,4-dihydroxybenzoate biosynthetic process"/>
    <property type="evidence" value="ECO:0007669"/>
    <property type="project" value="UniProtKB-ARBA"/>
</dbReference>
<feature type="binding site" evidence="5">
    <location>
        <position position="86"/>
    </location>
    <ligand>
        <name>3-dehydroquinate</name>
        <dbReference type="ChEBI" id="CHEBI:32364"/>
    </ligand>
</feature>
<evidence type="ECO:0000313" key="6">
    <source>
        <dbReference type="EMBL" id="KJE28328.1"/>
    </source>
</evidence>
<dbReference type="FunFam" id="3.20.20.70:FF:000047">
    <property type="entry name" value="3-dehydroquinate dehydratase"/>
    <property type="match status" value="1"/>
</dbReference>
<evidence type="ECO:0000256" key="2">
    <source>
        <dbReference type="ARBA" id="ARBA00023141"/>
    </source>
</evidence>
<evidence type="ECO:0000256" key="3">
    <source>
        <dbReference type="ARBA" id="ARBA00023239"/>
    </source>
</evidence>
<feature type="binding site" evidence="5">
    <location>
        <position position="235"/>
    </location>
    <ligand>
        <name>3-dehydroquinate</name>
        <dbReference type="ChEBI" id="CHEBI:32364"/>
    </ligand>
</feature>
<comment type="caution">
    <text evidence="6">The sequence shown here is derived from an EMBL/GenBank/DDBJ whole genome shotgun (WGS) entry which is preliminary data.</text>
</comment>
<keyword evidence="5" id="KW-0028">Amino-acid biosynthesis</keyword>
<keyword evidence="3 5" id="KW-0456">Lyase</keyword>
<dbReference type="CDD" id="cd00502">
    <property type="entry name" value="DHQase_I"/>
    <property type="match status" value="1"/>
</dbReference>
<dbReference type="EMBL" id="JYBP01000003">
    <property type="protein sequence ID" value="KJE28328.1"/>
    <property type="molecule type" value="Genomic_DNA"/>
</dbReference>
<evidence type="ECO:0000256" key="4">
    <source>
        <dbReference type="ARBA" id="ARBA00023270"/>
    </source>
</evidence>
<dbReference type="SUPFAM" id="SSF51569">
    <property type="entry name" value="Aldolase"/>
    <property type="match status" value="1"/>
</dbReference>
<reference evidence="6 7" key="1">
    <citation type="submission" date="2015-01" db="EMBL/GenBank/DDBJ databases">
        <authorList>
            <person name="Filippidou S."/>
            <person name="Jeanneret N."/>
            <person name="Russel-Delif L."/>
            <person name="Junier T."/>
            <person name="Wunderlin T."/>
            <person name="Molina V."/>
            <person name="Johnson S.L."/>
            <person name="Davenport K.W."/>
            <person name="Chain P.S."/>
            <person name="Dorador C."/>
            <person name="Junier P."/>
        </authorList>
    </citation>
    <scope>NUCLEOTIDE SEQUENCE [LARGE SCALE GENOMIC DNA]</scope>
    <source>
        <strain evidence="6 7">Et7/4</strain>
    </source>
</reference>
<dbReference type="OrthoDB" id="9813659at2"/>
<feature type="active site" description="Schiff-base intermediate with substrate" evidence="5">
    <location>
        <position position="174"/>
    </location>
</feature>
<evidence type="ECO:0000313" key="7">
    <source>
        <dbReference type="Proteomes" id="UP000032522"/>
    </source>
</evidence>
<dbReference type="GO" id="GO:0009073">
    <property type="term" value="P:aromatic amino acid family biosynthetic process"/>
    <property type="evidence" value="ECO:0007669"/>
    <property type="project" value="UniProtKB-KW"/>
</dbReference>
<dbReference type="GO" id="GO:0008652">
    <property type="term" value="P:amino acid biosynthetic process"/>
    <property type="evidence" value="ECO:0007669"/>
    <property type="project" value="UniProtKB-KW"/>
</dbReference>
<dbReference type="GO" id="GO:0009423">
    <property type="term" value="P:chorismate biosynthetic process"/>
    <property type="evidence" value="ECO:0007669"/>
    <property type="project" value="UniProtKB-UniRule"/>
</dbReference>
<dbReference type="HAMAP" id="MF_00214">
    <property type="entry name" value="AroD"/>
    <property type="match status" value="1"/>
</dbReference>
<dbReference type="RefSeq" id="WP_044731139.1">
    <property type="nucleotide sequence ID" value="NZ_JYBP01000003.1"/>
</dbReference>
<gene>
    <name evidence="5 6" type="primary">aroD</name>
    <name evidence="6" type="ORF">LG52_975</name>
</gene>
<dbReference type="PATRIC" id="fig|1462.6.peg.1141"/>
<dbReference type="UniPathway" id="UPA00053">
    <property type="reaction ID" value="UER00086"/>
</dbReference>